<proteinExistence type="predicted"/>
<name>A0ABQ6CBD0_9BURK</name>
<evidence type="ECO:0000256" key="5">
    <source>
        <dbReference type="ARBA" id="ARBA00022967"/>
    </source>
</evidence>
<dbReference type="SUPFAM" id="SSF52540">
    <property type="entry name" value="P-loop containing nucleoside triphosphate hydrolases"/>
    <property type="match status" value="1"/>
</dbReference>
<sequence>MNARVPLTSLARPAGPPWPTGAAPGLVAQGVGVRVGASLLLQDVDLALAPGEVGAVLGPNGAGKSTLLSVLAGLRTPSTGQVWLGGAPLAGQDLSALARYRAVMSQDTAVAFDFTAREVVELGRYPHRLRPSRHEAGIVSAALALTDVQHLAERPVAGLSGGERARVQLARVLAQIWEWLPGEPARWVLLDEPTAALDLRHQHETLSVVREWARLQGVGVLTVLHDPNLALRYADRVWVLERGRLRASGLPQAVLSPELLHAVWGVRAQPVHDADGCPQLLIAPTKRSAR</sequence>
<keyword evidence="3" id="KW-0547">Nucleotide-binding</keyword>
<keyword evidence="4 8" id="KW-0067">ATP-binding</keyword>
<organism evidence="8 9">
    <name type="scientific">Hydrogenophaga electricum</name>
    <dbReference type="NCBI Taxonomy" id="1230953"/>
    <lineage>
        <taxon>Bacteria</taxon>
        <taxon>Pseudomonadati</taxon>
        <taxon>Pseudomonadota</taxon>
        <taxon>Betaproteobacteria</taxon>
        <taxon>Burkholderiales</taxon>
        <taxon>Comamonadaceae</taxon>
        <taxon>Hydrogenophaga</taxon>
    </lineage>
</organism>
<dbReference type="EMBL" id="BSPB01000109">
    <property type="protein sequence ID" value="GLS16943.1"/>
    <property type="molecule type" value="Genomic_DNA"/>
</dbReference>
<comment type="caution">
    <text evidence="8">The sequence shown here is derived from an EMBL/GenBank/DDBJ whole genome shotgun (WGS) entry which is preliminary data.</text>
</comment>
<dbReference type="InterPro" id="IPR003439">
    <property type="entry name" value="ABC_transporter-like_ATP-bd"/>
</dbReference>
<keyword evidence="2" id="KW-1003">Cell membrane</keyword>
<dbReference type="SMART" id="SM00382">
    <property type="entry name" value="AAA"/>
    <property type="match status" value="1"/>
</dbReference>
<evidence type="ECO:0000256" key="3">
    <source>
        <dbReference type="ARBA" id="ARBA00022741"/>
    </source>
</evidence>
<keyword evidence="9" id="KW-1185">Reference proteome</keyword>
<keyword evidence="1" id="KW-0813">Transport</keyword>
<dbReference type="GO" id="GO:0005524">
    <property type="term" value="F:ATP binding"/>
    <property type="evidence" value="ECO:0007669"/>
    <property type="project" value="UniProtKB-KW"/>
</dbReference>
<protein>
    <submittedName>
        <fullName evidence="8">Hemin import ATP-binding protein HmuV</fullName>
    </submittedName>
</protein>
<keyword evidence="2" id="KW-0472">Membrane</keyword>
<dbReference type="Pfam" id="PF00005">
    <property type="entry name" value="ABC_tran"/>
    <property type="match status" value="1"/>
</dbReference>
<dbReference type="InterPro" id="IPR017871">
    <property type="entry name" value="ABC_transporter-like_CS"/>
</dbReference>
<evidence type="ECO:0000313" key="8">
    <source>
        <dbReference type="EMBL" id="GLS16943.1"/>
    </source>
</evidence>
<dbReference type="Gene3D" id="3.40.50.300">
    <property type="entry name" value="P-loop containing nucleotide triphosphate hydrolases"/>
    <property type="match status" value="1"/>
</dbReference>
<dbReference type="PROSITE" id="PS50893">
    <property type="entry name" value="ABC_TRANSPORTER_2"/>
    <property type="match status" value="1"/>
</dbReference>
<dbReference type="Proteomes" id="UP001156903">
    <property type="component" value="Unassembled WGS sequence"/>
</dbReference>
<dbReference type="CDD" id="cd03214">
    <property type="entry name" value="ABC_Iron-Siderophores_B12_Hemin"/>
    <property type="match status" value="1"/>
</dbReference>
<gene>
    <name evidence="8" type="primary">hmuV</name>
    <name evidence="8" type="ORF">GCM10007935_43920</name>
</gene>
<evidence type="ECO:0000259" key="7">
    <source>
        <dbReference type="PROSITE" id="PS50893"/>
    </source>
</evidence>
<keyword evidence="5" id="KW-1278">Translocase</keyword>
<evidence type="ECO:0000256" key="4">
    <source>
        <dbReference type="ARBA" id="ARBA00022840"/>
    </source>
</evidence>
<dbReference type="InterPro" id="IPR027417">
    <property type="entry name" value="P-loop_NTPase"/>
</dbReference>
<evidence type="ECO:0000256" key="2">
    <source>
        <dbReference type="ARBA" id="ARBA00022475"/>
    </source>
</evidence>
<dbReference type="PROSITE" id="PS00211">
    <property type="entry name" value="ABC_TRANSPORTER_1"/>
    <property type="match status" value="1"/>
</dbReference>
<evidence type="ECO:0000256" key="6">
    <source>
        <dbReference type="ARBA" id="ARBA00037066"/>
    </source>
</evidence>
<evidence type="ECO:0000256" key="1">
    <source>
        <dbReference type="ARBA" id="ARBA00022448"/>
    </source>
</evidence>
<comment type="function">
    <text evidence="6">Part of the ABC transporter complex HmuTUV involved in hemin import. Responsible for energy coupling to the transport system.</text>
</comment>
<dbReference type="InterPro" id="IPR003593">
    <property type="entry name" value="AAA+_ATPase"/>
</dbReference>
<dbReference type="PANTHER" id="PTHR42794">
    <property type="entry name" value="HEMIN IMPORT ATP-BINDING PROTEIN HMUV"/>
    <property type="match status" value="1"/>
</dbReference>
<evidence type="ECO:0000313" key="9">
    <source>
        <dbReference type="Proteomes" id="UP001156903"/>
    </source>
</evidence>
<dbReference type="PANTHER" id="PTHR42794:SF1">
    <property type="entry name" value="HEMIN IMPORT ATP-BINDING PROTEIN HMUV"/>
    <property type="match status" value="1"/>
</dbReference>
<dbReference type="NCBIfam" id="NF010068">
    <property type="entry name" value="PRK13548.1"/>
    <property type="match status" value="1"/>
</dbReference>
<reference evidence="9" key="1">
    <citation type="journal article" date="2019" name="Int. J. Syst. Evol. Microbiol.">
        <title>The Global Catalogue of Microorganisms (GCM) 10K type strain sequencing project: providing services to taxonomists for standard genome sequencing and annotation.</title>
        <authorList>
            <consortium name="The Broad Institute Genomics Platform"/>
            <consortium name="The Broad Institute Genome Sequencing Center for Infectious Disease"/>
            <person name="Wu L."/>
            <person name="Ma J."/>
        </authorList>
    </citation>
    <scope>NUCLEOTIDE SEQUENCE [LARGE SCALE GENOMIC DNA]</scope>
    <source>
        <strain evidence="9">NBRC 109341</strain>
    </source>
</reference>
<feature type="domain" description="ABC transporter" evidence="7">
    <location>
        <begin position="26"/>
        <end position="267"/>
    </location>
</feature>
<accession>A0ABQ6CBD0</accession>